<evidence type="ECO:0000313" key="4">
    <source>
        <dbReference type="EMBL" id="OGZ57534.1"/>
    </source>
</evidence>
<sequence>MRELFCFFSYAYFTLFFLERSDSSAELGWRCTLYDNRCLVFVDNTDPDNLAAVLALANVKFRTELMGVVVTGRAANFNRDDPTDTVKIVDSAIALRINTSRMRNFLEKSGYSHVPVYMGTSSPHTLIPHDAHIDERDFDDLTPGQIKNAENLIPPSRMNSRGTIGDLTQILTKDRANIDVVVGGPMTDLFMLILMFPEFAQQIRSVHAQMGFFGFGETGLMEFDGKPRGKRQFNAACDPYAAHHVLMNLDAPVFLYPSDVTRVNGIGFSNPDELARFLEDTPATRELTRIYRIAYEKMVKPKGEKIFVHDFAPVLGYLQWLSHGCSYHKNGIFYRVKPIKVTQVPFRDEERDRWGEIDIEFMDEPSYDPKSRFVAVKVNEQAYLGEMRNLLK</sequence>
<dbReference type="InterPro" id="IPR036452">
    <property type="entry name" value="Ribo_hydro-like"/>
</dbReference>
<evidence type="ECO:0000256" key="1">
    <source>
        <dbReference type="ARBA" id="ARBA00022801"/>
    </source>
</evidence>
<proteinExistence type="predicted"/>
<evidence type="ECO:0000313" key="5">
    <source>
        <dbReference type="Proteomes" id="UP000177932"/>
    </source>
</evidence>
<accession>A0A1G2H4X3</accession>
<evidence type="ECO:0000256" key="2">
    <source>
        <dbReference type="ARBA" id="ARBA00023295"/>
    </source>
</evidence>
<keyword evidence="1" id="KW-0378">Hydrolase</keyword>
<dbReference type="Proteomes" id="UP000177932">
    <property type="component" value="Unassembled WGS sequence"/>
</dbReference>
<dbReference type="EMBL" id="MHOD01000029">
    <property type="protein sequence ID" value="OGZ57534.1"/>
    <property type="molecule type" value="Genomic_DNA"/>
</dbReference>
<dbReference type="InterPro" id="IPR023186">
    <property type="entry name" value="IUNH"/>
</dbReference>
<dbReference type="PANTHER" id="PTHR12304">
    <property type="entry name" value="INOSINE-URIDINE PREFERRING NUCLEOSIDE HYDROLASE"/>
    <property type="match status" value="1"/>
</dbReference>
<name>A0A1G2H4X3_9BACT</name>
<dbReference type="PANTHER" id="PTHR12304:SF4">
    <property type="entry name" value="URIDINE NUCLEOSIDASE"/>
    <property type="match status" value="1"/>
</dbReference>
<feature type="domain" description="Inosine/uridine-preferring nucleoside hydrolase" evidence="3">
    <location>
        <begin position="93"/>
        <end position="319"/>
    </location>
</feature>
<protein>
    <recommendedName>
        <fullName evidence="3">Inosine/uridine-preferring nucleoside hydrolase domain-containing protein</fullName>
    </recommendedName>
</protein>
<dbReference type="GO" id="GO:0008477">
    <property type="term" value="F:purine nucleosidase activity"/>
    <property type="evidence" value="ECO:0007669"/>
    <property type="project" value="TreeGrafter"/>
</dbReference>
<dbReference type="GO" id="GO:0005829">
    <property type="term" value="C:cytosol"/>
    <property type="evidence" value="ECO:0007669"/>
    <property type="project" value="TreeGrafter"/>
</dbReference>
<dbReference type="STRING" id="1802158.A2827_03075"/>
<dbReference type="InterPro" id="IPR001910">
    <property type="entry name" value="Inosine/uridine_hydrolase_dom"/>
</dbReference>
<dbReference type="Gene3D" id="3.90.245.10">
    <property type="entry name" value="Ribonucleoside hydrolase-like"/>
    <property type="match status" value="1"/>
</dbReference>
<dbReference type="GO" id="GO:0006152">
    <property type="term" value="P:purine nucleoside catabolic process"/>
    <property type="evidence" value="ECO:0007669"/>
    <property type="project" value="TreeGrafter"/>
</dbReference>
<reference evidence="4 5" key="1">
    <citation type="journal article" date="2016" name="Nat. Commun.">
        <title>Thousands of microbial genomes shed light on interconnected biogeochemical processes in an aquifer system.</title>
        <authorList>
            <person name="Anantharaman K."/>
            <person name="Brown C.T."/>
            <person name="Hug L.A."/>
            <person name="Sharon I."/>
            <person name="Castelle C.J."/>
            <person name="Probst A.J."/>
            <person name="Thomas B.C."/>
            <person name="Singh A."/>
            <person name="Wilkins M.J."/>
            <person name="Karaoz U."/>
            <person name="Brodie E.L."/>
            <person name="Williams K.H."/>
            <person name="Hubbard S.S."/>
            <person name="Banfield J.F."/>
        </authorList>
    </citation>
    <scope>NUCLEOTIDE SEQUENCE [LARGE SCALE GENOMIC DNA]</scope>
</reference>
<evidence type="ECO:0000259" key="3">
    <source>
        <dbReference type="Pfam" id="PF01156"/>
    </source>
</evidence>
<comment type="caution">
    <text evidence="4">The sequence shown here is derived from an EMBL/GenBank/DDBJ whole genome shotgun (WGS) entry which is preliminary data.</text>
</comment>
<gene>
    <name evidence="4" type="ORF">A2827_03075</name>
</gene>
<dbReference type="AlphaFoldDB" id="A0A1G2H4X3"/>
<keyword evidence="2" id="KW-0326">Glycosidase</keyword>
<dbReference type="SUPFAM" id="SSF53590">
    <property type="entry name" value="Nucleoside hydrolase"/>
    <property type="match status" value="1"/>
</dbReference>
<dbReference type="Pfam" id="PF01156">
    <property type="entry name" value="IU_nuc_hydro"/>
    <property type="match status" value="1"/>
</dbReference>
<organism evidence="4 5">
    <name type="scientific">Candidatus Spechtbacteria bacterium RIFCSPHIGHO2_01_FULL_43_30</name>
    <dbReference type="NCBI Taxonomy" id="1802158"/>
    <lineage>
        <taxon>Bacteria</taxon>
        <taxon>Candidatus Spechtiibacteriota</taxon>
    </lineage>
</organism>